<keyword evidence="2" id="KW-1185">Reference proteome</keyword>
<dbReference type="OrthoDB" id="5558378at2759"/>
<gene>
    <name evidence="1" type="ORF">GGI15_004041</name>
</gene>
<name>A0A9W8LH29_9FUNG</name>
<sequence>MPDDDDGQHEPTRSSHACPYCGHAEVEGLDSTEEYCASCGAVLSDVGFQHTNATHTADPTVYIRHSDARYNAQATSSRLSHRWNQAKLHQAHTRLHALCSRLGLQGQRERAQHLLDAYFERVAQETAARQKVFGRTDELAAACAYVAAAEDGGGRPGCALGQVAGRLGISVFALGASVNCVCRRLHVPLPQADALLRVLQGADVLGSMAREQDDERARTLGMVAGRERAAQGVGALVLALLADQAEARRVARAAQGAYVFCTADGRHAGFSPATVAGSALALALEHVAVQADGWGGRGMQKCQRAVVERLAGLAVGCGATSIQRFSLGVRRELCRVGGAAPGLRGRRLTPSDACVFLEDVVWFYQAARGVAGGALPEDARRAVEAAGVPGAFARAENRRVRRSAMVGGPAGGGREAGAVGALAGDGAVDPGAVLSLPDLGSMRGRERVRGEAERRRLDGEHVDAADMSEAEAYKIMLHFRLLLVCAVLAVLLALVQGAPAGEANAPAASAAAAAPLASPSIDIVVTSNAPTHASAVVASSDGPAAHLSLGQVVFNFVAGMLNIVEDTVRGYMQFGPSHN</sequence>
<protein>
    <recommendedName>
        <fullName evidence="3">TFIIB-type domain-containing protein</fullName>
    </recommendedName>
</protein>
<dbReference type="Gene3D" id="1.10.472.170">
    <property type="match status" value="1"/>
</dbReference>
<evidence type="ECO:0000313" key="2">
    <source>
        <dbReference type="Proteomes" id="UP001140172"/>
    </source>
</evidence>
<organism evidence="1 2">
    <name type="scientific">Coemansia interrupta</name>
    <dbReference type="NCBI Taxonomy" id="1126814"/>
    <lineage>
        <taxon>Eukaryota</taxon>
        <taxon>Fungi</taxon>
        <taxon>Fungi incertae sedis</taxon>
        <taxon>Zoopagomycota</taxon>
        <taxon>Kickxellomycotina</taxon>
        <taxon>Kickxellomycetes</taxon>
        <taxon>Kickxellales</taxon>
        <taxon>Kickxellaceae</taxon>
        <taxon>Coemansia</taxon>
    </lineage>
</organism>
<dbReference type="AlphaFoldDB" id="A0A9W8LH29"/>
<dbReference type="Proteomes" id="UP001140172">
    <property type="component" value="Unassembled WGS sequence"/>
</dbReference>
<evidence type="ECO:0008006" key="3">
    <source>
        <dbReference type="Google" id="ProtNLM"/>
    </source>
</evidence>
<comment type="caution">
    <text evidence="1">The sequence shown here is derived from an EMBL/GenBank/DDBJ whole genome shotgun (WGS) entry which is preliminary data.</text>
</comment>
<evidence type="ECO:0000313" key="1">
    <source>
        <dbReference type="EMBL" id="KAJ2778910.1"/>
    </source>
</evidence>
<reference evidence="1" key="1">
    <citation type="submission" date="2022-07" db="EMBL/GenBank/DDBJ databases">
        <title>Phylogenomic reconstructions and comparative analyses of Kickxellomycotina fungi.</title>
        <authorList>
            <person name="Reynolds N.K."/>
            <person name="Stajich J.E."/>
            <person name="Barry K."/>
            <person name="Grigoriev I.V."/>
            <person name="Crous P."/>
            <person name="Smith M.E."/>
        </authorList>
    </citation>
    <scope>NUCLEOTIDE SEQUENCE</scope>
    <source>
        <strain evidence="1">BCRC 34489</strain>
    </source>
</reference>
<proteinExistence type="predicted"/>
<accession>A0A9W8LH29</accession>
<dbReference type="EMBL" id="JANBUM010000325">
    <property type="protein sequence ID" value="KAJ2778910.1"/>
    <property type="molecule type" value="Genomic_DNA"/>
</dbReference>